<accession>A0A1E4R207</accession>
<dbReference type="PANTHER" id="PTHR11895:SF7">
    <property type="entry name" value="GLUTAMYL-TRNA(GLN) AMIDOTRANSFERASE SUBUNIT A, MITOCHONDRIAL"/>
    <property type="match status" value="1"/>
</dbReference>
<evidence type="ECO:0000256" key="1">
    <source>
        <dbReference type="ARBA" id="ARBA00009199"/>
    </source>
</evidence>
<keyword evidence="3" id="KW-0808">Transferase</keyword>
<comment type="similarity">
    <text evidence="1">Belongs to the amidase family.</text>
</comment>
<sequence>MTRISLYAASLEVITLTTDLHLKSVEELAPLLQSKALSPVELTKAILDFAEESQPKINAYMAFYREEALSQANEIEKEILQGQYKGMYHGIPMALKDNLYFKDKITTMSSKIHKDFISDYDATVVEKLRDAGVIFTGKLSMHEYAWGITNNNPHYGPVRNPWDLDKIPGGSSGGSGAAVAAGASVASLGTDTAGSIRIPSSACGIVGLKPTHGRVSKYGCYPLAWSLDHIGPMTKTVKDAAGLLEVISGFDHRDPTCIDVPTDNYVQQISGNSKDLVIGINEDYFFKDVDADIEKAVRASIQSLVDQGAKVEVVRIPSLQYAEWAELVTSLSEAAAIHHSDLQKRPQEFGDDIRLLFELGELPSAVDYLQAQQVRRQIKQEFNEIFNQVDVLITPTLPVVANTIGDDFAELNGKKVDLIDNIIRFTGPSNLTGLPALSVPCGFKENLPIGLQIIGPAFKEGRILNVGYAIEQTNPLKNRKPNIFSTI</sequence>
<dbReference type="Pfam" id="PF01425">
    <property type="entry name" value="Amidase"/>
    <property type="match status" value="1"/>
</dbReference>
<dbReference type="PANTHER" id="PTHR11895">
    <property type="entry name" value="TRANSAMIDASE"/>
    <property type="match status" value="1"/>
</dbReference>
<gene>
    <name evidence="3" type="ORF">BG258_00760</name>
</gene>
<organism evidence="3 4">
    <name type="scientific">Lysinibacillus fusiformis</name>
    <dbReference type="NCBI Taxonomy" id="28031"/>
    <lineage>
        <taxon>Bacteria</taxon>
        <taxon>Bacillati</taxon>
        <taxon>Bacillota</taxon>
        <taxon>Bacilli</taxon>
        <taxon>Bacillales</taxon>
        <taxon>Bacillaceae</taxon>
        <taxon>Lysinibacillus</taxon>
    </lineage>
</organism>
<evidence type="ECO:0000313" key="3">
    <source>
        <dbReference type="EMBL" id="ODV54512.1"/>
    </source>
</evidence>
<dbReference type="InterPro" id="IPR023631">
    <property type="entry name" value="Amidase_dom"/>
</dbReference>
<dbReference type="GO" id="GO:0016740">
    <property type="term" value="F:transferase activity"/>
    <property type="evidence" value="ECO:0007669"/>
    <property type="project" value="UniProtKB-KW"/>
</dbReference>
<dbReference type="PROSITE" id="PS00571">
    <property type="entry name" value="AMIDASES"/>
    <property type="match status" value="1"/>
</dbReference>
<dbReference type="AlphaFoldDB" id="A0A1E4R207"/>
<reference evidence="3 4" key="1">
    <citation type="submission" date="2016-09" db="EMBL/GenBank/DDBJ databases">
        <title>Draft genome sequence of the soil isolate, Lysinibacillus fusiformis M5, a potential hypoxanthine producer.</title>
        <authorList>
            <person name="Gallegos-Monterrosa R."/>
            <person name="Maroti G."/>
            <person name="Balint B."/>
            <person name="Kovacs A.T."/>
        </authorList>
    </citation>
    <scope>NUCLEOTIDE SEQUENCE [LARGE SCALE GENOMIC DNA]</scope>
    <source>
        <strain evidence="3 4">M5</strain>
    </source>
</reference>
<proteinExistence type="inferred from homology"/>
<dbReference type="Gene3D" id="3.90.1300.10">
    <property type="entry name" value="Amidase signature (AS) domain"/>
    <property type="match status" value="1"/>
</dbReference>
<comment type="caution">
    <text evidence="3">The sequence shown here is derived from an EMBL/GenBank/DDBJ whole genome shotgun (WGS) entry which is preliminary data.</text>
</comment>
<protein>
    <submittedName>
        <fullName evidence="3">Glutamyl-tRNA amidotransferase</fullName>
    </submittedName>
</protein>
<dbReference type="EMBL" id="MECQ01000001">
    <property type="protein sequence ID" value="ODV54512.1"/>
    <property type="molecule type" value="Genomic_DNA"/>
</dbReference>
<dbReference type="InterPro" id="IPR020556">
    <property type="entry name" value="Amidase_CS"/>
</dbReference>
<dbReference type="Proteomes" id="UP000094784">
    <property type="component" value="Unassembled WGS sequence"/>
</dbReference>
<dbReference type="InterPro" id="IPR036928">
    <property type="entry name" value="AS_sf"/>
</dbReference>
<name>A0A1E4R207_9BACI</name>
<dbReference type="SUPFAM" id="SSF75304">
    <property type="entry name" value="Amidase signature (AS) enzymes"/>
    <property type="match status" value="1"/>
</dbReference>
<dbReference type="InterPro" id="IPR000120">
    <property type="entry name" value="Amidase"/>
</dbReference>
<evidence type="ECO:0000259" key="2">
    <source>
        <dbReference type="Pfam" id="PF01425"/>
    </source>
</evidence>
<evidence type="ECO:0000313" key="4">
    <source>
        <dbReference type="Proteomes" id="UP000094784"/>
    </source>
</evidence>
<feature type="domain" description="Amidase" evidence="2">
    <location>
        <begin position="41"/>
        <end position="464"/>
    </location>
</feature>